<sequence>MSEDYGQPPDAENTRRVVKQLLDEVRDAGGVQETLTIEWRGQPTYVQVVKLPVTTVSYNPGTRRIRAQRSYDPERDRALREDPWGPIGQDYLDFLLKASPENLAEKDPRFEELKESLRDFKQNSPGLITRDGVVVDGNTRLAALRELGVSHLRVGVLPESCTWDDVHAIELSLQLRKQHRREYSYINRLLAIDEQRKLGRPAEVIAREFRIRKETYQQDVWTLATLNELIERSENAGFRLRLMDFEDQQEKLRELHRRYVKESAVSQDAADMMKETRLAAIALKFSKTDVRLIEPDFGARYLESRLPAWASEAMRNAARGTGSATIPGLNRSIRTTNAAVAEARSLTDAILKARSVEVAADSAPPARTAEATKQVAEIRAAFDDALEPAGKDARVRKRKQAAQDRIKDACQDIEQCITDLVMARASRSIDEEAFDEAILHFRAVLGKLAAETARSIRVPGDGVSWLLSAVPPESR</sequence>
<proteinExistence type="predicted"/>
<evidence type="ECO:0000313" key="1">
    <source>
        <dbReference type="EMBL" id="POM26681.1"/>
    </source>
</evidence>
<name>A0A2P4UNR2_9ACTN</name>
<evidence type="ECO:0000313" key="2">
    <source>
        <dbReference type="Proteomes" id="UP000242367"/>
    </source>
</evidence>
<dbReference type="EMBL" id="MTBP01000001">
    <property type="protein sequence ID" value="POM26681.1"/>
    <property type="molecule type" value="Genomic_DNA"/>
</dbReference>
<dbReference type="SUPFAM" id="SSF110849">
    <property type="entry name" value="ParB/Sulfiredoxin"/>
    <property type="match status" value="1"/>
</dbReference>
<dbReference type="InterPro" id="IPR036086">
    <property type="entry name" value="ParB/Sulfiredoxin_sf"/>
</dbReference>
<dbReference type="AlphaFoldDB" id="A0A2P4UNR2"/>
<gene>
    <name evidence="1" type="ORF">BTM25_10850</name>
</gene>
<keyword evidence="2" id="KW-1185">Reference proteome</keyword>
<organism evidence="1 2">
    <name type="scientific">Actinomadura rubteroloni</name>
    <dbReference type="NCBI Taxonomy" id="1926885"/>
    <lineage>
        <taxon>Bacteria</taxon>
        <taxon>Bacillati</taxon>
        <taxon>Actinomycetota</taxon>
        <taxon>Actinomycetes</taxon>
        <taxon>Streptosporangiales</taxon>
        <taxon>Thermomonosporaceae</taxon>
        <taxon>Actinomadura</taxon>
    </lineage>
</organism>
<comment type="caution">
    <text evidence="1">The sequence shown here is derived from an EMBL/GenBank/DDBJ whole genome shotgun (WGS) entry which is preliminary data.</text>
</comment>
<accession>A0A2P4UNR2</accession>
<protein>
    <submittedName>
        <fullName evidence="1">Uncharacterized protein</fullName>
    </submittedName>
</protein>
<dbReference type="RefSeq" id="WP_103561612.1">
    <property type="nucleotide sequence ID" value="NZ_MTBP01000001.1"/>
</dbReference>
<reference evidence="1 2" key="1">
    <citation type="journal article" date="2017" name="Chemistry">
        <title>Isolation, Biosynthesis and Chemical Modifications of Rubterolones A-F: Rare Tropolone Alkaloids from Actinomadura sp. 5-2.</title>
        <authorList>
            <person name="Guo H."/>
            <person name="Benndorf R."/>
            <person name="Leichnitz D."/>
            <person name="Klassen J.L."/>
            <person name="Vollmers J."/>
            <person name="Gorls H."/>
            <person name="Steinacker M."/>
            <person name="Weigel C."/>
            <person name="Dahse H.M."/>
            <person name="Kaster A.K."/>
            <person name="de Beer Z.W."/>
            <person name="Poulsen M."/>
            <person name="Beemelmanns C."/>
        </authorList>
    </citation>
    <scope>NUCLEOTIDE SEQUENCE [LARGE SCALE GENOMIC DNA]</scope>
    <source>
        <strain evidence="1 2">5-2</strain>
    </source>
</reference>
<dbReference type="Proteomes" id="UP000242367">
    <property type="component" value="Unassembled WGS sequence"/>
</dbReference>